<gene>
    <name evidence="2" type="ORF">CSSPJE1EN1_LOCUS16106</name>
</gene>
<accession>A0ABP0WYC2</accession>
<evidence type="ECO:0000313" key="2">
    <source>
        <dbReference type="EMBL" id="CAK9270628.1"/>
    </source>
</evidence>
<reference evidence="2" key="1">
    <citation type="submission" date="2024-02" db="EMBL/GenBank/DDBJ databases">
        <authorList>
            <consortium name="ELIXIR-Norway"/>
            <consortium name="Elixir Norway"/>
        </authorList>
    </citation>
    <scope>NUCLEOTIDE SEQUENCE</scope>
</reference>
<dbReference type="Proteomes" id="UP001497444">
    <property type="component" value="Chromosome 3"/>
</dbReference>
<evidence type="ECO:0000256" key="1">
    <source>
        <dbReference type="SAM" id="MobiDB-lite"/>
    </source>
</evidence>
<organism evidence="2 3">
    <name type="scientific">Sphagnum jensenii</name>
    <dbReference type="NCBI Taxonomy" id="128206"/>
    <lineage>
        <taxon>Eukaryota</taxon>
        <taxon>Viridiplantae</taxon>
        <taxon>Streptophyta</taxon>
        <taxon>Embryophyta</taxon>
        <taxon>Bryophyta</taxon>
        <taxon>Sphagnophytina</taxon>
        <taxon>Sphagnopsida</taxon>
        <taxon>Sphagnales</taxon>
        <taxon>Sphagnaceae</taxon>
        <taxon>Sphagnum</taxon>
    </lineage>
</organism>
<evidence type="ECO:0000313" key="3">
    <source>
        <dbReference type="Proteomes" id="UP001497444"/>
    </source>
</evidence>
<protein>
    <submittedName>
        <fullName evidence="2">Uncharacterized protein</fullName>
    </submittedName>
</protein>
<dbReference type="EMBL" id="OZ020098">
    <property type="protein sequence ID" value="CAK9270628.1"/>
    <property type="molecule type" value="Genomic_DNA"/>
</dbReference>
<proteinExistence type="predicted"/>
<name>A0ABP0WYC2_9BRYO</name>
<feature type="region of interest" description="Disordered" evidence="1">
    <location>
        <begin position="1"/>
        <end position="34"/>
    </location>
</feature>
<keyword evidence="3" id="KW-1185">Reference proteome</keyword>
<sequence>MRHPHCVSSQESDHVRDVETAALGSESGRGHAKAGTWQVYRRRQRLSAVSAPCRDCVILFSGLNQGDTSL</sequence>